<dbReference type="STRING" id="1562970.ING2E5B_2343"/>
<dbReference type="HOGENOM" id="CLU_1785130_0_0_10"/>
<keyword evidence="2" id="KW-1185">Reference proteome</keyword>
<evidence type="ECO:0000313" key="1">
    <source>
        <dbReference type="EMBL" id="CEA17068.1"/>
    </source>
</evidence>
<accession>A0A098C3T0</accession>
<evidence type="ECO:0000313" key="2">
    <source>
        <dbReference type="Proteomes" id="UP000032417"/>
    </source>
</evidence>
<sequence length="145" mass="16903">MNYPLNFDFYAYSSLKEGVVKVSKEFNGLIELFNRDDNFYVLLKYINLVLIQNDINSKIYTEEKGEVIYQYSLIECLLSFDECLNNSTKEELLLLKEEMAKILNYKISNPELFSVYSKGASLLLIANSLKKITPELNSLKKRKFL</sequence>
<organism evidence="1 2">
    <name type="scientific">Fermentimonas caenicola</name>
    <dbReference type="NCBI Taxonomy" id="1562970"/>
    <lineage>
        <taxon>Bacteria</taxon>
        <taxon>Pseudomonadati</taxon>
        <taxon>Bacteroidota</taxon>
        <taxon>Bacteroidia</taxon>
        <taxon>Bacteroidales</taxon>
        <taxon>Dysgonomonadaceae</taxon>
        <taxon>Fermentimonas</taxon>
    </lineage>
</organism>
<gene>
    <name evidence="1" type="ORF">ING2E5B_2343</name>
</gene>
<dbReference type="KEGG" id="pbt:ING2E5B_2343"/>
<reference evidence="1 2" key="1">
    <citation type="submission" date="2014-08" db="EMBL/GenBank/DDBJ databases">
        <authorList>
            <person name="Wibberg D."/>
        </authorList>
    </citation>
    <scope>NUCLEOTIDE SEQUENCE [LARGE SCALE GENOMIC DNA]</scope>
    <source>
        <strain evidence="2">ING2-E5B</strain>
    </source>
</reference>
<name>A0A098C3T0_9BACT</name>
<dbReference type="AlphaFoldDB" id="A0A098C3T0"/>
<proteinExistence type="predicted"/>
<dbReference type="EMBL" id="LN515532">
    <property type="protein sequence ID" value="CEA17068.1"/>
    <property type="molecule type" value="Genomic_DNA"/>
</dbReference>
<dbReference type="Proteomes" id="UP000032417">
    <property type="component" value="Chromosome 1"/>
</dbReference>
<protein>
    <submittedName>
        <fullName evidence="1">Uncharacterized protein</fullName>
    </submittedName>
</protein>